<dbReference type="PANTHER" id="PTHR30572:SF4">
    <property type="entry name" value="ABC TRANSPORTER PERMEASE YTRF"/>
    <property type="match status" value="1"/>
</dbReference>
<evidence type="ECO:0000259" key="9">
    <source>
        <dbReference type="Pfam" id="PF12704"/>
    </source>
</evidence>
<dbReference type="Pfam" id="PF12704">
    <property type="entry name" value="MacB_PCD"/>
    <property type="match status" value="2"/>
</dbReference>
<comment type="caution">
    <text evidence="10">The sequence shown here is derived from an EMBL/GenBank/DDBJ whole genome shotgun (WGS) entry which is preliminary data.</text>
</comment>
<evidence type="ECO:0000259" key="8">
    <source>
        <dbReference type="Pfam" id="PF02687"/>
    </source>
</evidence>
<evidence type="ECO:0000313" key="11">
    <source>
        <dbReference type="Proteomes" id="UP001596091"/>
    </source>
</evidence>
<comment type="similarity">
    <text evidence="6">Belongs to the ABC-4 integral membrane protein family.</text>
</comment>
<comment type="subcellular location">
    <subcellularLocation>
        <location evidence="1">Cell membrane</location>
        <topology evidence="1">Multi-pass membrane protein</topology>
    </subcellularLocation>
</comment>
<keyword evidence="11" id="KW-1185">Reference proteome</keyword>
<proteinExistence type="inferred from homology"/>
<feature type="transmembrane region" description="Helical" evidence="7">
    <location>
        <begin position="867"/>
        <end position="889"/>
    </location>
</feature>
<feature type="transmembrane region" description="Helical" evidence="7">
    <location>
        <begin position="104"/>
        <end position="126"/>
    </location>
</feature>
<organism evidence="10 11">
    <name type="scientific">Acidicapsa dinghuensis</name>
    <dbReference type="NCBI Taxonomy" id="2218256"/>
    <lineage>
        <taxon>Bacteria</taxon>
        <taxon>Pseudomonadati</taxon>
        <taxon>Acidobacteriota</taxon>
        <taxon>Terriglobia</taxon>
        <taxon>Terriglobales</taxon>
        <taxon>Acidobacteriaceae</taxon>
        <taxon>Acidicapsa</taxon>
    </lineage>
</organism>
<dbReference type="InterPro" id="IPR025857">
    <property type="entry name" value="MacB_PCD"/>
</dbReference>
<dbReference type="InterPro" id="IPR003838">
    <property type="entry name" value="ABC3_permease_C"/>
</dbReference>
<evidence type="ECO:0000313" key="10">
    <source>
        <dbReference type="EMBL" id="MFC5864353.1"/>
    </source>
</evidence>
<dbReference type="InterPro" id="IPR047928">
    <property type="entry name" value="Perm_prefix_1"/>
</dbReference>
<feature type="transmembrane region" description="Helical" evidence="7">
    <location>
        <begin position="530"/>
        <end position="551"/>
    </location>
</feature>
<evidence type="ECO:0000256" key="4">
    <source>
        <dbReference type="ARBA" id="ARBA00022989"/>
    </source>
</evidence>
<dbReference type="NCBIfam" id="TIGR03434">
    <property type="entry name" value="ADOP"/>
    <property type="match status" value="1"/>
</dbReference>
<evidence type="ECO:0000256" key="7">
    <source>
        <dbReference type="SAM" id="Phobius"/>
    </source>
</evidence>
<feature type="transmembrane region" description="Helical" evidence="7">
    <location>
        <begin position="378"/>
        <end position="400"/>
    </location>
</feature>
<protein>
    <submittedName>
        <fullName evidence="10">ADOP family duplicated permease</fullName>
    </submittedName>
</protein>
<dbReference type="RefSeq" id="WP_263342088.1">
    <property type="nucleotide sequence ID" value="NZ_JAGSYH010000009.1"/>
</dbReference>
<evidence type="ECO:0000256" key="3">
    <source>
        <dbReference type="ARBA" id="ARBA00022692"/>
    </source>
</evidence>
<evidence type="ECO:0000256" key="1">
    <source>
        <dbReference type="ARBA" id="ARBA00004651"/>
    </source>
</evidence>
<keyword evidence="4 7" id="KW-1133">Transmembrane helix</keyword>
<dbReference type="InterPro" id="IPR050250">
    <property type="entry name" value="Macrolide_Exporter_MacB"/>
</dbReference>
<name>A0ABW1ELR2_9BACT</name>
<feature type="domain" description="MacB-like periplasmic core" evidence="9">
    <location>
        <begin position="531"/>
        <end position="745"/>
    </location>
</feature>
<dbReference type="InterPro" id="IPR017800">
    <property type="entry name" value="ADOP"/>
</dbReference>
<evidence type="ECO:0000256" key="2">
    <source>
        <dbReference type="ARBA" id="ARBA00022475"/>
    </source>
</evidence>
<feature type="transmembrane region" description="Helical" evidence="7">
    <location>
        <begin position="778"/>
        <end position="805"/>
    </location>
</feature>
<reference evidence="11" key="1">
    <citation type="journal article" date="2019" name="Int. J. Syst. Evol. Microbiol.">
        <title>The Global Catalogue of Microorganisms (GCM) 10K type strain sequencing project: providing services to taxonomists for standard genome sequencing and annotation.</title>
        <authorList>
            <consortium name="The Broad Institute Genomics Platform"/>
            <consortium name="The Broad Institute Genome Sequencing Center for Infectious Disease"/>
            <person name="Wu L."/>
            <person name="Ma J."/>
        </authorList>
    </citation>
    <scope>NUCLEOTIDE SEQUENCE [LARGE SCALE GENOMIC DNA]</scope>
    <source>
        <strain evidence="11">JCM 4087</strain>
    </source>
</reference>
<dbReference type="Proteomes" id="UP001596091">
    <property type="component" value="Unassembled WGS sequence"/>
</dbReference>
<keyword evidence="3 7" id="KW-0812">Transmembrane</keyword>
<keyword evidence="2" id="KW-1003">Cell membrane</keyword>
<feature type="domain" description="ABC3 transporter permease C-terminal" evidence="8">
    <location>
        <begin position="784"/>
        <end position="896"/>
    </location>
</feature>
<feature type="domain" description="MacB-like periplasmic core" evidence="9">
    <location>
        <begin position="106"/>
        <end position="332"/>
    </location>
</feature>
<feature type="transmembrane region" description="Helical" evidence="7">
    <location>
        <begin position="473"/>
        <end position="494"/>
    </location>
</feature>
<dbReference type="EMBL" id="JBHSPH010000009">
    <property type="protein sequence ID" value="MFC5864353.1"/>
    <property type="molecule type" value="Genomic_DNA"/>
</dbReference>
<feature type="domain" description="ABC3 transporter permease C-terminal" evidence="8">
    <location>
        <begin position="384"/>
        <end position="500"/>
    </location>
</feature>
<evidence type="ECO:0000256" key="6">
    <source>
        <dbReference type="ARBA" id="ARBA00038076"/>
    </source>
</evidence>
<gene>
    <name evidence="10" type="ORF">ACFPT7_18755</name>
</gene>
<accession>A0ABW1ELR2</accession>
<sequence length="903" mass="97808">MESPKESLLEKFRAALSRIASLGRSGAMDAEMDEELRSHLAHAIDENLARGMSRKEARNAALRSFGGITQTREAYRTQRGVPVFDQFVRDVRFGCRQLMRAPGFALTAVLTLALGLGATTAIFSIIDALLLRPLPVPHSDELTVLNYRSINDRQNGYSFNVPVFRTIEKGHDLFSNVAAFSQHTLQVRGNSGNVRVQGQVVSGQFFQMLQTPPLLGRWLTPQDDQKGGASSQFGIVISEGFWRSWFNHAPDVIGRKMIIANAPFVVVGVMPHNFFGADPVERPQIYVPLWSEPIVDAPYDNIAAGEHSWWLRVMGRRKPGISAEQADSALKASTKSIYEEAVSDHKWLEDQKDQRLGAEPGTTGFTYLQRFLAKPLKAIFGLCAVMLLLACLNLASLLLARSAARERELATRLAMGASRRRLIQQLLVESLLIAVLGSAAGLMAVPIISGMLTSILLGVNATQTIDTSMDVRIFAFVALTAIVATLLIGFIPAWRATSKNLNEQIKGGSHTVSAHQRTRLLPRILMGLEVALALMLVVGAGLLSASVARLYRTGLGFEPKGVVALSLDMGKQPLDGAALTQWYQAYSEALERQPGVEGVGYASMTPMDGSVWTSTIQSSLSGGDKEMHMDTIGPEFFRTMRVPVLAGREFRWSDTPTSGKKIILNDAAAKVLFPNRNPIGQMVYRDKGDPIEVIAVVGDMHYESIQHAAPPTAYIPMGQDKGHKSSYTAVVRLKGGAAAFAAAARSLASQMSPDIPPPIMISFQDQINNSITSERMMVILAIYFAGCALLVTAIGLYGTLAYATARRTGEIGIRMALGAQRLSVVALVFRENASVAITGSAAGLIAALMASKLLASFLYGTSVRDPWVMSASVLTLMAVACAASLLPALRASRIEPIQALRTE</sequence>
<dbReference type="Pfam" id="PF02687">
    <property type="entry name" value="FtsX"/>
    <property type="match status" value="2"/>
</dbReference>
<evidence type="ECO:0000256" key="5">
    <source>
        <dbReference type="ARBA" id="ARBA00023136"/>
    </source>
</evidence>
<feature type="transmembrane region" description="Helical" evidence="7">
    <location>
        <begin position="841"/>
        <end position="861"/>
    </location>
</feature>
<keyword evidence="5 7" id="KW-0472">Membrane</keyword>
<dbReference type="NCBIfam" id="NF038403">
    <property type="entry name" value="perm_prefix_1"/>
    <property type="match status" value="1"/>
</dbReference>
<dbReference type="PANTHER" id="PTHR30572">
    <property type="entry name" value="MEMBRANE COMPONENT OF TRANSPORTER-RELATED"/>
    <property type="match status" value="1"/>
</dbReference>